<feature type="compositionally biased region" description="Pro residues" evidence="1">
    <location>
        <begin position="37"/>
        <end position="52"/>
    </location>
</feature>
<accession>A0A1K0GGS2</accession>
<protein>
    <submittedName>
        <fullName evidence="2">Uncharacterized protein</fullName>
    </submittedName>
</protein>
<evidence type="ECO:0000313" key="2">
    <source>
        <dbReference type="EMBL" id="OJF10068.1"/>
    </source>
</evidence>
<sequence>MSAPAQAAAAPASAPAAPPAQPTGSGGAPPASAPGGEPKPPASGEPGPPAPPDAQGAPTIDTTSLEAQDKAASTPEASNGRQRGERLRKASDMLIGGDLVGGDKLIMMLGGREPAPLQRLGTQLSDPVRYAWVEPQDWDRVRAACHGKRLVILRANPHQGKVAAAIRLLQSPSDRHIYSLDRNVDLHALPAWLETDASGDNALPKGAGFLLCEPVGWDGVEGWMLQQLAAALERLDAQLILTLGADVPLADADAQEYVVPLGAAKPHSEILARHLAWRLDDVGLAERILADPDIAELAEDQFAGAVSLKVAADLAVMISLELNGTVVDVDRVRRRMAERATEDFDIWFGGLPDVPTRCLAVALAVLNGLAYETVAHAAEMLSDRLDGPPDPGPNNALVPPWRPPFGRTRRERLRLLRAKIRPAMARGAYGTGPVEALEYAADDYPRLVLRHVWREFPLHRELMGWLRDLASDPNEEVRIWSGTALGMLSLDAFDFVYTQVLRPMALDQDNARNREVVAYALRVPAADSRLRPLVDAAVAALYGNRASPFGQATAARVHGVSLGPLGAVEALTALDRLAAIDHAQIALGIADSLADLIVQDEQQNAPLVLDRLLSWLNDRRRTLAGQFVFLQLARSLITEFTLPGPDGAAETRMTWPTLLMLADQRIELRRSLIGMWRHVLASGSFTRLVEVALDAWAALAEADADVRTSLSNMLVATAAQSDRSRALVKRLVAGWRAVDNLQPKPMTAYAVETAMDARSGDQ</sequence>
<reference evidence="2 3" key="1">
    <citation type="submission" date="2016-09" db="EMBL/GenBank/DDBJ databases">
        <title>Couchioplanes caeruleus draft genome sequence.</title>
        <authorList>
            <person name="Sheehan J."/>
            <person name="Caffrey P."/>
        </authorList>
    </citation>
    <scope>NUCLEOTIDE SEQUENCE [LARGE SCALE GENOMIC DNA]</scope>
    <source>
        <strain evidence="2 3">DSM 43634</strain>
    </source>
</reference>
<feature type="compositionally biased region" description="Low complexity" evidence="1">
    <location>
        <begin position="1"/>
        <end position="15"/>
    </location>
</feature>
<organism evidence="2 3">
    <name type="scientific">Couchioplanes caeruleus subsp. caeruleus</name>
    <dbReference type="NCBI Taxonomy" id="56427"/>
    <lineage>
        <taxon>Bacteria</taxon>
        <taxon>Bacillati</taxon>
        <taxon>Actinomycetota</taxon>
        <taxon>Actinomycetes</taxon>
        <taxon>Micromonosporales</taxon>
        <taxon>Micromonosporaceae</taxon>
        <taxon>Couchioplanes</taxon>
    </lineage>
</organism>
<name>A0A1K0GGS2_9ACTN</name>
<dbReference type="EMBL" id="MEIA01000533">
    <property type="protein sequence ID" value="OJF10068.1"/>
    <property type="molecule type" value="Genomic_DNA"/>
</dbReference>
<comment type="caution">
    <text evidence="2">The sequence shown here is derived from an EMBL/GenBank/DDBJ whole genome shotgun (WGS) entry which is preliminary data.</text>
</comment>
<dbReference type="AlphaFoldDB" id="A0A1K0GGS2"/>
<dbReference type="Proteomes" id="UP000182486">
    <property type="component" value="Unassembled WGS sequence"/>
</dbReference>
<feature type="region of interest" description="Disordered" evidence="1">
    <location>
        <begin position="1"/>
        <end position="90"/>
    </location>
</feature>
<keyword evidence="3" id="KW-1185">Reference proteome</keyword>
<dbReference type="RefSeq" id="WP_071809522.1">
    <property type="nucleotide sequence ID" value="NZ_MEIA01000533.1"/>
</dbReference>
<proteinExistence type="predicted"/>
<evidence type="ECO:0000256" key="1">
    <source>
        <dbReference type="SAM" id="MobiDB-lite"/>
    </source>
</evidence>
<evidence type="ECO:0000313" key="3">
    <source>
        <dbReference type="Proteomes" id="UP000182486"/>
    </source>
</evidence>
<gene>
    <name evidence="2" type="ORF">BG844_34045</name>
</gene>